<dbReference type="SUPFAM" id="SSF54060">
    <property type="entry name" value="His-Me finger endonucleases"/>
    <property type="match status" value="1"/>
</dbReference>
<dbReference type="Proteomes" id="UP000285882">
    <property type="component" value="Chromosome"/>
</dbReference>
<dbReference type="PANTHER" id="PTHR34319">
    <property type="entry name" value="MAJOR EXPORTED PROTEIN"/>
    <property type="match status" value="1"/>
</dbReference>
<keyword evidence="1" id="KW-0255">Endonuclease</keyword>
<accession>A0ABX5QB97</accession>
<keyword evidence="1" id="KW-0378">Hydrolase</keyword>
<evidence type="ECO:0000313" key="1">
    <source>
        <dbReference type="EMBL" id="QAA23946.1"/>
    </source>
</evidence>
<proteinExistence type="predicted"/>
<reference evidence="1 2" key="1">
    <citation type="submission" date="2018-01" db="EMBL/GenBank/DDBJ databases">
        <title>Complete genome sequencing of Sporolactobacillus terrae DLG3.</title>
        <authorList>
            <person name="Nam Y.-D."/>
            <person name="Kang J."/>
            <person name="Chung W.-H."/>
        </authorList>
    </citation>
    <scope>NUCLEOTIDE SEQUENCE [LARGE SCALE GENOMIC DNA]</scope>
    <source>
        <strain evidence="1 2">DLG3</strain>
    </source>
</reference>
<sequence length="162" mass="18774">MKKAIQNKHNYAFNDHSFSGTLKGKTIILDNVDMKEITYTKRNRNEFNQLRRKFDSSVRKNFAKYLVKDQNSINRLIDAGLSDVDIEDLKDGCIPDNYQVHHKLPLDDGGTNVYSNLVLIRNDPYHKALTNAQKNLTGHLNEGDSVHIQWPIPRNHIYPEKE</sequence>
<keyword evidence="2" id="KW-1185">Reference proteome</keyword>
<evidence type="ECO:0000313" key="2">
    <source>
        <dbReference type="Proteomes" id="UP000285882"/>
    </source>
</evidence>
<dbReference type="InterPro" id="IPR044925">
    <property type="entry name" value="His-Me_finger_sf"/>
</dbReference>
<organism evidence="1 2">
    <name type="scientific">Sporolactobacillus terrae</name>
    <dbReference type="NCBI Taxonomy" id="269673"/>
    <lineage>
        <taxon>Bacteria</taxon>
        <taxon>Bacillati</taxon>
        <taxon>Bacillota</taxon>
        <taxon>Bacilli</taxon>
        <taxon>Bacillales</taxon>
        <taxon>Sporolactobacillaceae</taxon>
        <taxon>Sporolactobacillus</taxon>
    </lineage>
</organism>
<dbReference type="InterPro" id="IPR003615">
    <property type="entry name" value="HNH_nuc"/>
</dbReference>
<dbReference type="EMBL" id="CP025688">
    <property type="protein sequence ID" value="QAA23946.1"/>
    <property type="molecule type" value="Genomic_DNA"/>
</dbReference>
<name>A0ABX5QB97_9BACL</name>
<protein>
    <submittedName>
        <fullName evidence="1">HNH endonuclease</fullName>
    </submittedName>
</protein>
<keyword evidence="1" id="KW-0540">Nuclease</keyword>
<dbReference type="PANTHER" id="PTHR34319:SF7">
    <property type="entry name" value="HNH ENDONUCLEASE DOMAIN-CONTAINING PROTEIN"/>
    <property type="match status" value="1"/>
</dbReference>
<dbReference type="GO" id="GO:0004519">
    <property type="term" value="F:endonuclease activity"/>
    <property type="evidence" value="ECO:0007669"/>
    <property type="project" value="UniProtKB-KW"/>
</dbReference>
<gene>
    <name evidence="1" type="ORF">C0674_02535</name>
</gene>
<dbReference type="CDD" id="cd00085">
    <property type="entry name" value="HNHc"/>
    <property type="match status" value="1"/>
</dbReference>
<dbReference type="InterPro" id="IPR052947">
    <property type="entry name" value="T6SS_Hcp1_domain"/>
</dbReference>